<protein>
    <submittedName>
        <fullName evidence="2">Uncharacterized protein</fullName>
    </submittedName>
</protein>
<comment type="caution">
    <text evidence="2">The sequence shown here is derived from an EMBL/GenBank/DDBJ whole genome shotgun (WGS) entry which is preliminary data.</text>
</comment>
<evidence type="ECO:0000313" key="3">
    <source>
        <dbReference type="Proteomes" id="UP000824120"/>
    </source>
</evidence>
<dbReference type="AlphaFoldDB" id="A0A9J5ZSA2"/>
<evidence type="ECO:0000256" key="1">
    <source>
        <dbReference type="SAM" id="MobiDB-lite"/>
    </source>
</evidence>
<feature type="compositionally biased region" description="Polar residues" evidence="1">
    <location>
        <begin position="1"/>
        <end position="21"/>
    </location>
</feature>
<keyword evidence="3" id="KW-1185">Reference proteome</keyword>
<feature type="region of interest" description="Disordered" evidence="1">
    <location>
        <begin position="1"/>
        <end position="32"/>
    </location>
</feature>
<organism evidence="2 3">
    <name type="scientific">Solanum commersonii</name>
    <name type="common">Commerson's wild potato</name>
    <name type="synonym">Commerson's nightshade</name>
    <dbReference type="NCBI Taxonomy" id="4109"/>
    <lineage>
        <taxon>Eukaryota</taxon>
        <taxon>Viridiplantae</taxon>
        <taxon>Streptophyta</taxon>
        <taxon>Embryophyta</taxon>
        <taxon>Tracheophyta</taxon>
        <taxon>Spermatophyta</taxon>
        <taxon>Magnoliopsida</taxon>
        <taxon>eudicotyledons</taxon>
        <taxon>Gunneridae</taxon>
        <taxon>Pentapetalae</taxon>
        <taxon>asterids</taxon>
        <taxon>lamiids</taxon>
        <taxon>Solanales</taxon>
        <taxon>Solanaceae</taxon>
        <taxon>Solanoideae</taxon>
        <taxon>Solaneae</taxon>
        <taxon>Solanum</taxon>
    </lineage>
</organism>
<sequence length="359" mass="39676">MDIRMLSTTPRPKSPRATSLATDDVGRPRPTSTYECEQFTEDAATPRYGRCLAGMRLKSAKDDEARPRLTLVDRCVRAMDYTGRPRPTSADRCVHPTNYAARPCPMPTYRCVQATDDAVMARLAVAKGDVGRPRRTSANTVVCRPRKIRGRGDAGRHWLIVTAVGGAICGCTCHIRCCSTLMSPSRCSHATDDECRPWLLPHVVGRRRLLNAHIPRQMCAGIGCQMRSCHIRCVYALVVVACRWPKLMSPSRCAHATVDASKAWSMPQPMSFSRCAHATDDASRLCLMVYVIGRRHLPDAHTPQLMLAGLGKCRLSLADAHAPLSVMLYHCAYATSDSCRPWLMLHAVGQRCLPDAHTP</sequence>
<gene>
    <name evidence="2" type="ORF">H5410_014732</name>
</gene>
<accession>A0A9J5ZSA2</accession>
<evidence type="ECO:0000313" key="2">
    <source>
        <dbReference type="EMBL" id="KAG5614908.1"/>
    </source>
</evidence>
<reference evidence="2 3" key="1">
    <citation type="submission" date="2020-09" db="EMBL/GenBank/DDBJ databases">
        <title>De no assembly of potato wild relative species, Solanum commersonii.</title>
        <authorList>
            <person name="Cho K."/>
        </authorList>
    </citation>
    <scope>NUCLEOTIDE SEQUENCE [LARGE SCALE GENOMIC DNA]</scope>
    <source>
        <strain evidence="2">LZ3.2</strain>
        <tissue evidence="2">Leaf</tissue>
    </source>
</reference>
<proteinExistence type="predicted"/>
<dbReference type="EMBL" id="JACXVP010000003">
    <property type="protein sequence ID" value="KAG5614908.1"/>
    <property type="molecule type" value="Genomic_DNA"/>
</dbReference>
<dbReference type="Proteomes" id="UP000824120">
    <property type="component" value="Chromosome 3"/>
</dbReference>
<name>A0A9J5ZSA2_SOLCO</name>